<dbReference type="Proteomes" id="UP000799437">
    <property type="component" value="Unassembled WGS sequence"/>
</dbReference>
<feature type="transmembrane region" description="Helical" evidence="1">
    <location>
        <begin position="61"/>
        <end position="80"/>
    </location>
</feature>
<dbReference type="Pfam" id="PF11885">
    <property type="entry name" value="DUF3405"/>
    <property type="match status" value="1"/>
</dbReference>
<gene>
    <name evidence="2" type="ORF">EJ05DRAFT_445707</name>
</gene>
<sequence>MVSLTSRFSKLNPGNLLTAKSKVDHEKVPLDSLKSSPLPRWSASPSRKGRFHMPRLTFTRLLFYLVLTFMCATLLFGGFWRHGQTLFIERRPRGPFRWQRYPRLNGFYNGIRTLVPYNEFVSEQSFKDRFIGPDSPPLPSSIPTLNKIDPSDPPPLDPAPYIPYPDYESAEYLKDNQPVQKCYLDPQNTLEAPDIYAYPGLPQNMTEPFFGSHQLLGFTKKNCFDRFGRLAPYGYGYPPELGGFGLADNSEKNGVVEKLWSQMGSPIDWRGIDWGKAQKRCYERNKIRFSKDAVMPDGSKAAPNKKMSTRQAFILRAWTGYDYSPWQIMSLRAMISELSIKSGGEYDVHLLVHVKDNNIPIWASDEVYETTLRANVPEEFWGIASLWSEKQMETIYPGPFEWNIENDSKQPIHGVYRGAHLPLQVFAHEHPEYDFFWNWEMDLRFTGHNYELNQGIINWAKDQPRKGLWERSAKYYIPRKHGSWRDFRDLVEKEIEDSGEKPIWGPVNFENSGMLDHPLESSPPHSYEHDNYEWGVGEEADLLTFNPLFDPLKTNWVFRNDVTGYNLSLPPPPRRTSIITVSRLSRKLLEYAHEEEFRMRHHMFPEMWPPTVAFHHGFKAAYVPHPIFFDREWPLNVLDNTFNFPPTPSESVFGFGEHNHEGSTFYYNSGFSSALWRRWLGSKENNEGGAAEEKEGSGRLCLMPALLHPIKHERSD</sequence>
<dbReference type="OrthoDB" id="3353407at2759"/>
<accession>A0A6A6VTV0</accession>
<dbReference type="RefSeq" id="XP_033595481.1">
    <property type="nucleotide sequence ID" value="XM_033742191.1"/>
</dbReference>
<proteinExistence type="predicted"/>
<dbReference type="InterPro" id="IPR021822">
    <property type="entry name" value="DUF3405"/>
</dbReference>
<evidence type="ECO:0000313" key="3">
    <source>
        <dbReference type="Proteomes" id="UP000799437"/>
    </source>
</evidence>
<dbReference type="EMBL" id="ML996588">
    <property type="protein sequence ID" value="KAF2753030.1"/>
    <property type="molecule type" value="Genomic_DNA"/>
</dbReference>
<dbReference type="AlphaFoldDB" id="A0A6A6VTV0"/>
<protein>
    <recommendedName>
        <fullName evidence="4">Major facilitator superfamily transporter</fullName>
    </recommendedName>
</protein>
<reference evidence="2" key="1">
    <citation type="journal article" date="2020" name="Stud. Mycol.">
        <title>101 Dothideomycetes genomes: a test case for predicting lifestyles and emergence of pathogens.</title>
        <authorList>
            <person name="Haridas S."/>
            <person name="Albert R."/>
            <person name="Binder M."/>
            <person name="Bloem J."/>
            <person name="Labutti K."/>
            <person name="Salamov A."/>
            <person name="Andreopoulos B."/>
            <person name="Baker S."/>
            <person name="Barry K."/>
            <person name="Bills G."/>
            <person name="Bluhm B."/>
            <person name="Cannon C."/>
            <person name="Castanera R."/>
            <person name="Culley D."/>
            <person name="Daum C."/>
            <person name="Ezra D."/>
            <person name="Gonzalez J."/>
            <person name="Henrissat B."/>
            <person name="Kuo A."/>
            <person name="Liang C."/>
            <person name="Lipzen A."/>
            <person name="Lutzoni F."/>
            <person name="Magnuson J."/>
            <person name="Mondo S."/>
            <person name="Nolan M."/>
            <person name="Ohm R."/>
            <person name="Pangilinan J."/>
            <person name="Park H.-J."/>
            <person name="Ramirez L."/>
            <person name="Alfaro M."/>
            <person name="Sun H."/>
            <person name="Tritt A."/>
            <person name="Yoshinaga Y."/>
            <person name="Zwiers L.-H."/>
            <person name="Turgeon B."/>
            <person name="Goodwin S."/>
            <person name="Spatafora J."/>
            <person name="Crous P."/>
            <person name="Grigoriev I."/>
        </authorList>
    </citation>
    <scope>NUCLEOTIDE SEQUENCE</scope>
    <source>
        <strain evidence="2">CBS 121739</strain>
    </source>
</reference>
<dbReference type="PANTHER" id="PTHR36205:SF3">
    <property type="entry name" value="MAJOR FACILITATOR SUPERFAMILY TRANSPORTER"/>
    <property type="match status" value="1"/>
</dbReference>
<keyword evidence="1" id="KW-0472">Membrane</keyword>
<evidence type="ECO:0008006" key="4">
    <source>
        <dbReference type="Google" id="ProtNLM"/>
    </source>
</evidence>
<keyword evidence="3" id="KW-1185">Reference proteome</keyword>
<evidence type="ECO:0000313" key="2">
    <source>
        <dbReference type="EMBL" id="KAF2753030.1"/>
    </source>
</evidence>
<evidence type="ECO:0000256" key="1">
    <source>
        <dbReference type="SAM" id="Phobius"/>
    </source>
</evidence>
<dbReference type="GeneID" id="54483245"/>
<name>A0A6A6VTV0_9PEZI</name>
<keyword evidence="1" id="KW-1133">Transmembrane helix</keyword>
<organism evidence="2 3">
    <name type="scientific">Pseudovirgaria hyperparasitica</name>
    <dbReference type="NCBI Taxonomy" id="470096"/>
    <lineage>
        <taxon>Eukaryota</taxon>
        <taxon>Fungi</taxon>
        <taxon>Dikarya</taxon>
        <taxon>Ascomycota</taxon>
        <taxon>Pezizomycotina</taxon>
        <taxon>Dothideomycetes</taxon>
        <taxon>Dothideomycetes incertae sedis</taxon>
        <taxon>Acrospermales</taxon>
        <taxon>Acrospermaceae</taxon>
        <taxon>Pseudovirgaria</taxon>
    </lineage>
</organism>
<dbReference type="PANTHER" id="PTHR36205">
    <property type="entry name" value="CHROMOSOME 19, WHOLE GENOME SHOTGUN SEQUENCE"/>
    <property type="match status" value="1"/>
</dbReference>
<keyword evidence="1" id="KW-0812">Transmembrane</keyword>